<dbReference type="Proteomes" id="UP001157418">
    <property type="component" value="Unassembled WGS sequence"/>
</dbReference>
<evidence type="ECO:0000256" key="5">
    <source>
        <dbReference type="ARBA" id="ARBA00057036"/>
    </source>
</evidence>
<dbReference type="InterPro" id="IPR036188">
    <property type="entry name" value="FAD/NAD-bd_sf"/>
</dbReference>
<evidence type="ECO:0000259" key="8">
    <source>
        <dbReference type="Pfam" id="PF07992"/>
    </source>
</evidence>
<evidence type="ECO:0000256" key="6">
    <source>
        <dbReference type="SAM" id="Coils"/>
    </source>
</evidence>
<protein>
    <recommendedName>
        <fullName evidence="8">FAD/NAD(P)-binding domain-containing protein</fullName>
    </recommendedName>
</protein>
<dbReference type="GO" id="GO:0050660">
    <property type="term" value="F:flavin adenine dinucleotide binding"/>
    <property type="evidence" value="ECO:0007669"/>
    <property type="project" value="TreeGrafter"/>
</dbReference>
<accession>A0AAU9P832</accession>
<comment type="caution">
    <text evidence="9">The sequence shown here is derived from an EMBL/GenBank/DDBJ whole genome shotgun (WGS) entry which is preliminary data.</text>
</comment>
<evidence type="ECO:0000313" key="10">
    <source>
        <dbReference type="Proteomes" id="UP001157418"/>
    </source>
</evidence>
<keyword evidence="6" id="KW-0175">Coiled coil</keyword>
<sequence>MAEPRVDKKKKRVVVIGGGVAGSLLCKTLQKHRHFDFTLIDSKEYFEVTWARLRSMVEPSFAKRSVINHHEYLQGASIITSDANGIEDNEVSTTEGRLISYDYLVIATGHMGSKCVTKPEKLREYEADNEKIKSSESILIIGGGPTGVELAAEIAVDFPTKKVKLVHKGSRLLEFIDEKGSKKVLDWLTLKKVEVILGQSVALTSSSDDGTYKTSEGETIMADCYFKCTSDPIGSSWLKETSLKDSLNDSGRLMVDANFRVKGFDNIFAIGDITDVAELKQGYLAQKHALVVAKNLELLINGSDGGNMVKYTPGSPTAIVSLGRREALLQVWCVTSIGRVPETCLHITDTICILKPFIRSSSIFVHAISHQRIEVNEMSSTKDALESIDKRRKIADQLINQLDEQLVECKEEMKRLPHSPADQEAVIAHAKILLGHKKNVPRTNLHTKQPSIEPTSSGIRFPKS</sequence>
<evidence type="ECO:0000256" key="3">
    <source>
        <dbReference type="ARBA" id="ARBA00022827"/>
    </source>
</evidence>
<gene>
    <name evidence="9" type="ORF">LVIROSA_LOCUS32073</name>
</gene>
<evidence type="ECO:0000313" key="9">
    <source>
        <dbReference type="EMBL" id="CAH1446378.1"/>
    </source>
</evidence>
<name>A0AAU9P832_9ASTR</name>
<evidence type="ECO:0000256" key="4">
    <source>
        <dbReference type="ARBA" id="ARBA00023002"/>
    </source>
</evidence>
<dbReference type="GO" id="GO:0004174">
    <property type="term" value="F:electron-transferring-flavoprotein dehydrogenase activity"/>
    <property type="evidence" value="ECO:0007669"/>
    <property type="project" value="TreeGrafter"/>
</dbReference>
<evidence type="ECO:0000256" key="2">
    <source>
        <dbReference type="ARBA" id="ARBA00022630"/>
    </source>
</evidence>
<dbReference type="GO" id="GO:0005737">
    <property type="term" value="C:cytoplasm"/>
    <property type="evidence" value="ECO:0007669"/>
    <property type="project" value="TreeGrafter"/>
</dbReference>
<dbReference type="EMBL" id="CAKMRJ010005523">
    <property type="protein sequence ID" value="CAH1446378.1"/>
    <property type="molecule type" value="Genomic_DNA"/>
</dbReference>
<dbReference type="FunFam" id="3.50.50.100:FF:000006">
    <property type="entry name" value="apoptosis-inducing factor 2"/>
    <property type="match status" value="1"/>
</dbReference>
<feature type="compositionally biased region" description="Polar residues" evidence="7">
    <location>
        <begin position="441"/>
        <end position="458"/>
    </location>
</feature>
<feature type="domain" description="FAD/NAD(P)-binding" evidence="8">
    <location>
        <begin position="12"/>
        <end position="283"/>
    </location>
</feature>
<proteinExistence type="inferred from homology"/>
<dbReference type="Gene3D" id="3.50.50.100">
    <property type="match status" value="1"/>
</dbReference>
<dbReference type="SUPFAM" id="SSF51905">
    <property type="entry name" value="FAD/NAD(P)-binding domain"/>
    <property type="match status" value="1"/>
</dbReference>
<feature type="region of interest" description="Disordered" evidence="7">
    <location>
        <begin position="439"/>
        <end position="464"/>
    </location>
</feature>
<comment type="function">
    <text evidence="5">Putative FAD-dependent oxidoreductase.</text>
</comment>
<evidence type="ECO:0000256" key="7">
    <source>
        <dbReference type="SAM" id="MobiDB-lite"/>
    </source>
</evidence>
<keyword evidence="2" id="KW-0285">Flavoprotein</keyword>
<dbReference type="InterPro" id="IPR023753">
    <property type="entry name" value="FAD/NAD-binding_dom"/>
</dbReference>
<feature type="coiled-coil region" evidence="6">
    <location>
        <begin position="385"/>
        <end position="415"/>
    </location>
</feature>
<reference evidence="9 10" key="1">
    <citation type="submission" date="2022-01" db="EMBL/GenBank/DDBJ databases">
        <authorList>
            <person name="Xiong W."/>
            <person name="Schranz E."/>
        </authorList>
    </citation>
    <scope>NUCLEOTIDE SEQUENCE [LARGE SCALE GENOMIC DNA]</scope>
</reference>
<dbReference type="PANTHER" id="PTHR43735:SF3">
    <property type="entry name" value="FERROPTOSIS SUPPRESSOR PROTEIN 1"/>
    <property type="match status" value="1"/>
</dbReference>
<keyword evidence="10" id="KW-1185">Reference proteome</keyword>
<dbReference type="PANTHER" id="PTHR43735">
    <property type="entry name" value="APOPTOSIS-INDUCING FACTOR 1"/>
    <property type="match status" value="1"/>
</dbReference>
<evidence type="ECO:0000256" key="1">
    <source>
        <dbReference type="ARBA" id="ARBA00006442"/>
    </source>
</evidence>
<dbReference type="Pfam" id="PF07992">
    <property type="entry name" value="Pyr_redox_2"/>
    <property type="match status" value="1"/>
</dbReference>
<comment type="similarity">
    <text evidence="1">Belongs to the FAD-dependent oxidoreductase family.</text>
</comment>
<dbReference type="AlphaFoldDB" id="A0AAU9P832"/>
<dbReference type="PRINTS" id="PR00368">
    <property type="entry name" value="FADPNR"/>
</dbReference>
<organism evidence="9 10">
    <name type="scientific">Lactuca virosa</name>
    <dbReference type="NCBI Taxonomy" id="75947"/>
    <lineage>
        <taxon>Eukaryota</taxon>
        <taxon>Viridiplantae</taxon>
        <taxon>Streptophyta</taxon>
        <taxon>Embryophyta</taxon>
        <taxon>Tracheophyta</taxon>
        <taxon>Spermatophyta</taxon>
        <taxon>Magnoliopsida</taxon>
        <taxon>eudicotyledons</taxon>
        <taxon>Gunneridae</taxon>
        <taxon>Pentapetalae</taxon>
        <taxon>asterids</taxon>
        <taxon>campanulids</taxon>
        <taxon>Asterales</taxon>
        <taxon>Asteraceae</taxon>
        <taxon>Cichorioideae</taxon>
        <taxon>Cichorieae</taxon>
        <taxon>Lactucinae</taxon>
        <taxon>Lactuca</taxon>
    </lineage>
</organism>
<keyword evidence="3" id="KW-0274">FAD</keyword>
<keyword evidence="4" id="KW-0560">Oxidoreductase</keyword>